<evidence type="ECO:0000256" key="1">
    <source>
        <dbReference type="SAM" id="MobiDB-lite"/>
    </source>
</evidence>
<evidence type="ECO:0000313" key="3">
    <source>
        <dbReference type="Proteomes" id="UP001153076"/>
    </source>
</evidence>
<keyword evidence="3" id="KW-1185">Reference proteome</keyword>
<accession>A0A9Q1KGD0</accession>
<gene>
    <name evidence="2" type="ORF">Cgig2_004250</name>
</gene>
<protein>
    <submittedName>
        <fullName evidence="2">Uncharacterized protein</fullName>
    </submittedName>
</protein>
<evidence type="ECO:0000313" key="2">
    <source>
        <dbReference type="EMBL" id="KAJ8443045.1"/>
    </source>
</evidence>
<dbReference type="OrthoDB" id="5562739at2759"/>
<dbReference type="AlphaFoldDB" id="A0A9Q1KGD0"/>
<dbReference type="Proteomes" id="UP001153076">
    <property type="component" value="Unassembled WGS sequence"/>
</dbReference>
<proteinExistence type="predicted"/>
<sequence>MPPLGHDDKSESDDEMLDAQKSPKPPIKSGQLSLFKHQKEHESQKQDTSATVYIQDPKSMQSVPKPTEVDTKPEKIFQIRMSPSGFVAMIDNFDEAYRQVIRDMRFGGFLHLQVTELPRDLCKWLADIFDPYSVTLYMPPNKRIEITPMDMHLPLALPIDRRKVEGVLW</sequence>
<comment type="caution">
    <text evidence="2">The sequence shown here is derived from an EMBL/GenBank/DDBJ whole genome shotgun (WGS) entry which is preliminary data.</text>
</comment>
<feature type="region of interest" description="Disordered" evidence="1">
    <location>
        <begin position="1"/>
        <end position="52"/>
    </location>
</feature>
<name>A0A9Q1KGD0_9CARY</name>
<organism evidence="2 3">
    <name type="scientific">Carnegiea gigantea</name>
    <dbReference type="NCBI Taxonomy" id="171969"/>
    <lineage>
        <taxon>Eukaryota</taxon>
        <taxon>Viridiplantae</taxon>
        <taxon>Streptophyta</taxon>
        <taxon>Embryophyta</taxon>
        <taxon>Tracheophyta</taxon>
        <taxon>Spermatophyta</taxon>
        <taxon>Magnoliopsida</taxon>
        <taxon>eudicotyledons</taxon>
        <taxon>Gunneridae</taxon>
        <taxon>Pentapetalae</taxon>
        <taxon>Caryophyllales</taxon>
        <taxon>Cactineae</taxon>
        <taxon>Cactaceae</taxon>
        <taxon>Cactoideae</taxon>
        <taxon>Echinocereeae</taxon>
        <taxon>Carnegiea</taxon>
    </lineage>
</organism>
<reference evidence="2" key="1">
    <citation type="submission" date="2022-04" db="EMBL/GenBank/DDBJ databases">
        <title>Carnegiea gigantea Genome sequencing and assembly v2.</title>
        <authorList>
            <person name="Copetti D."/>
            <person name="Sanderson M.J."/>
            <person name="Burquez A."/>
            <person name="Wojciechowski M.F."/>
        </authorList>
    </citation>
    <scope>NUCLEOTIDE SEQUENCE</scope>
    <source>
        <strain evidence="2">SGP5-SGP5p</strain>
        <tissue evidence="2">Aerial part</tissue>
    </source>
</reference>
<dbReference type="EMBL" id="JAKOGI010000127">
    <property type="protein sequence ID" value="KAJ8443045.1"/>
    <property type="molecule type" value="Genomic_DNA"/>
</dbReference>